<keyword evidence="13" id="KW-0511">Multifunctional enzyme</keyword>
<dbReference type="AlphaFoldDB" id="A0A0G1W8M3"/>
<dbReference type="InterPro" id="IPR012338">
    <property type="entry name" value="Beta-lactam/transpept-like"/>
</dbReference>
<dbReference type="EMBL" id="LCOZ01000041">
    <property type="protein sequence ID" value="KKU86688.1"/>
    <property type="molecule type" value="Genomic_DNA"/>
</dbReference>
<evidence type="ECO:0000256" key="9">
    <source>
        <dbReference type="ARBA" id="ARBA00022801"/>
    </source>
</evidence>
<dbReference type="GO" id="GO:0030288">
    <property type="term" value="C:outer membrane-bounded periplasmic space"/>
    <property type="evidence" value="ECO:0007669"/>
    <property type="project" value="TreeGrafter"/>
</dbReference>
<dbReference type="SUPFAM" id="SSF56601">
    <property type="entry name" value="beta-lactamase/transpeptidase-like"/>
    <property type="match status" value="1"/>
</dbReference>
<evidence type="ECO:0000256" key="12">
    <source>
        <dbReference type="ARBA" id="ARBA00023136"/>
    </source>
</evidence>
<comment type="subcellular location">
    <subcellularLocation>
        <location evidence="1">Cell membrane</location>
    </subcellularLocation>
</comment>
<evidence type="ECO:0000256" key="8">
    <source>
        <dbReference type="ARBA" id="ARBA00022679"/>
    </source>
</evidence>
<dbReference type="Proteomes" id="UP000034772">
    <property type="component" value="Unassembled WGS sequence"/>
</dbReference>
<comment type="similarity">
    <text evidence="3">In the N-terminal section; belongs to the glycosyltransferase 51 family.</text>
</comment>
<evidence type="ECO:0000256" key="11">
    <source>
        <dbReference type="ARBA" id="ARBA00022984"/>
    </source>
</evidence>
<keyword evidence="8" id="KW-0808">Transferase</keyword>
<keyword evidence="9" id="KW-0378">Hydrolase</keyword>
<dbReference type="InterPro" id="IPR001264">
    <property type="entry name" value="Glyco_trans_51"/>
</dbReference>
<keyword evidence="12 17" id="KW-0472">Membrane</keyword>
<evidence type="ECO:0000256" key="10">
    <source>
        <dbReference type="ARBA" id="ARBA00022960"/>
    </source>
</evidence>
<keyword evidence="11" id="KW-0573">Peptidoglycan synthesis</keyword>
<organism evidence="19 20">
    <name type="scientific">Candidatus Beckwithbacteria bacterium GW2011_GWC2_47_9</name>
    <dbReference type="NCBI Taxonomy" id="1618373"/>
    <lineage>
        <taxon>Bacteria</taxon>
        <taxon>Candidatus Beckwithiibacteriota</taxon>
    </lineage>
</organism>
<evidence type="ECO:0000256" key="16">
    <source>
        <dbReference type="ARBA" id="ARBA00049902"/>
    </source>
</evidence>
<evidence type="ECO:0000256" key="2">
    <source>
        <dbReference type="ARBA" id="ARBA00007090"/>
    </source>
</evidence>
<dbReference type="GO" id="GO:0009252">
    <property type="term" value="P:peptidoglycan biosynthetic process"/>
    <property type="evidence" value="ECO:0007669"/>
    <property type="project" value="UniProtKB-KW"/>
</dbReference>
<dbReference type="GO" id="GO:0008360">
    <property type="term" value="P:regulation of cell shape"/>
    <property type="evidence" value="ECO:0007669"/>
    <property type="project" value="UniProtKB-KW"/>
</dbReference>
<protein>
    <recommendedName>
        <fullName evidence="18">Glycosyl transferase family 51 domain-containing protein</fullName>
    </recommendedName>
</protein>
<reference evidence="19 20" key="1">
    <citation type="journal article" date="2015" name="Nature">
        <title>rRNA introns, odd ribosomes, and small enigmatic genomes across a large radiation of phyla.</title>
        <authorList>
            <person name="Brown C.T."/>
            <person name="Hug L.A."/>
            <person name="Thomas B.C."/>
            <person name="Sharon I."/>
            <person name="Castelle C.J."/>
            <person name="Singh A."/>
            <person name="Wilkins M.J."/>
            <person name="Williams K.H."/>
            <person name="Banfield J.F."/>
        </authorList>
    </citation>
    <scope>NUCLEOTIDE SEQUENCE [LARGE SCALE GENOMIC DNA]</scope>
</reference>
<dbReference type="GO" id="GO:0071555">
    <property type="term" value="P:cell wall organization"/>
    <property type="evidence" value="ECO:0007669"/>
    <property type="project" value="UniProtKB-KW"/>
</dbReference>
<comment type="similarity">
    <text evidence="2">In the C-terminal section; belongs to the transpeptidase family.</text>
</comment>
<proteinExistence type="inferred from homology"/>
<evidence type="ECO:0000256" key="5">
    <source>
        <dbReference type="ARBA" id="ARBA00022645"/>
    </source>
</evidence>
<evidence type="ECO:0000259" key="18">
    <source>
        <dbReference type="Pfam" id="PF00912"/>
    </source>
</evidence>
<evidence type="ECO:0000256" key="15">
    <source>
        <dbReference type="ARBA" id="ARBA00034000"/>
    </source>
</evidence>
<dbReference type="InterPro" id="IPR036950">
    <property type="entry name" value="PBP_transglycosylase"/>
</dbReference>
<dbReference type="PATRIC" id="fig|1618373.3.peg.397"/>
<dbReference type="InterPro" id="IPR023346">
    <property type="entry name" value="Lysozyme-like_dom_sf"/>
</dbReference>
<evidence type="ECO:0000256" key="4">
    <source>
        <dbReference type="ARBA" id="ARBA00022475"/>
    </source>
</evidence>
<dbReference type="GO" id="GO:0009002">
    <property type="term" value="F:serine-type D-Ala-D-Ala carboxypeptidase activity"/>
    <property type="evidence" value="ECO:0007669"/>
    <property type="project" value="UniProtKB-EC"/>
</dbReference>
<keyword evidence="17" id="KW-0812">Transmembrane</keyword>
<evidence type="ECO:0000256" key="3">
    <source>
        <dbReference type="ARBA" id="ARBA00007739"/>
    </source>
</evidence>
<dbReference type="Pfam" id="PF00912">
    <property type="entry name" value="Transgly"/>
    <property type="match status" value="1"/>
</dbReference>
<dbReference type="GO" id="GO:0008955">
    <property type="term" value="F:peptidoglycan glycosyltransferase activity"/>
    <property type="evidence" value="ECO:0007669"/>
    <property type="project" value="UniProtKB-EC"/>
</dbReference>
<dbReference type="Gene3D" id="3.40.710.10">
    <property type="entry name" value="DD-peptidase/beta-lactamase superfamily"/>
    <property type="match status" value="1"/>
</dbReference>
<dbReference type="Gene3D" id="1.10.3810.10">
    <property type="entry name" value="Biosynthetic peptidoglycan transglycosylase-like"/>
    <property type="match status" value="1"/>
</dbReference>
<dbReference type="SUPFAM" id="SSF53955">
    <property type="entry name" value="Lysozyme-like"/>
    <property type="match status" value="1"/>
</dbReference>
<dbReference type="GO" id="GO:0005886">
    <property type="term" value="C:plasma membrane"/>
    <property type="evidence" value="ECO:0007669"/>
    <property type="project" value="UniProtKB-SubCell"/>
</dbReference>
<name>A0A0G1W8M3_9BACT</name>
<evidence type="ECO:0000256" key="13">
    <source>
        <dbReference type="ARBA" id="ARBA00023268"/>
    </source>
</evidence>
<keyword evidence="4" id="KW-1003">Cell membrane</keyword>
<feature type="domain" description="Glycosyl transferase family 51" evidence="18">
    <location>
        <begin position="59"/>
        <end position="234"/>
    </location>
</feature>
<evidence type="ECO:0000256" key="1">
    <source>
        <dbReference type="ARBA" id="ARBA00004236"/>
    </source>
</evidence>
<feature type="transmembrane region" description="Helical" evidence="17">
    <location>
        <begin position="16"/>
        <end position="37"/>
    </location>
</feature>
<evidence type="ECO:0000313" key="19">
    <source>
        <dbReference type="EMBL" id="KKU86688.1"/>
    </source>
</evidence>
<gene>
    <name evidence="19" type="ORF">UY17_C0041G0005</name>
</gene>
<keyword evidence="10" id="KW-0133">Cell shape</keyword>
<dbReference type="GO" id="GO:0006508">
    <property type="term" value="P:proteolysis"/>
    <property type="evidence" value="ECO:0007669"/>
    <property type="project" value="UniProtKB-KW"/>
</dbReference>
<comment type="catalytic activity">
    <reaction evidence="16">
        <text>[GlcNAc-(1-&gt;4)-Mur2Ac(oyl-L-Ala-gamma-D-Glu-L-Lys-D-Ala-D-Ala)](n)-di-trans,octa-cis-undecaprenyl diphosphate + beta-D-GlcNAc-(1-&gt;4)-Mur2Ac(oyl-L-Ala-gamma-D-Glu-L-Lys-D-Ala-D-Ala)-di-trans,octa-cis-undecaprenyl diphosphate = [GlcNAc-(1-&gt;4)-Mur2Ac(oyl-L-Ala-gamma-D-Glu-L-Lys-D-Ala-D-Ala)](n+1)-di-trans,octa-cis-undecaprenyl diphosphate + di-trans,octa-cis-undecaprenyl diphosphate + H(+)</text>
        <dbReference type="Rhea" id="RHEA:23708"/>
        <dbReference type="Rhea" id="RHEA-COMP:9602"/>
        <dbReference type="Rhea" id="RHEA-COMP:9603"/>
        <dbReference type="ChEBI" id="CHEBI:15378"/>
        <dbReference type="ChEBI" id="CHEBI:58405"/>
        <dbReference type="ChEBI" id="CHEBI:60033"/>
        <dbReference type="ChEBI" id="CHEBI:78435"/>
        <dbReference type="EC" id="2.4.99.28"/>
    </reaction>
</comment>
<keyword evidence="6" id="KW-0645">Protease</keyword>
<sequence>MKKRTGKVKKLSKRNLILITAAALFFIYGLVTIFAGLPSPGKLGSDEFPVSTKILDRNGELLYEIYTDQNRTPIAISDLPEYVTEATIAIEDKNFYKHHGFAWEGITRAILNTIFRQKLQGGSTITQQLVKTTLLTPERTLRRKIREALLAMATEIRYSKDEILELYLNHVPYGGTAYGIEQAAHTYFDKNAKDLSLAEAALLAGLPQAPTRYSPFGVNPEAAETRQTQVLQRMVEDKYITQEEYQQAVDEPLTFAPQTNNIRAPHFSLYIKQLLVDKYGEALVEKGGLRVTTSLDLNLQEFAQDAVATEVAKLNKANVSNGAALITKPRTGEILAMVGSKDYFDLSIDGNVSSRSTMPPVWAQAIPPQPCFWTSRFVFPSPASPATVRETTTANSTARSSCALPWATRLTFRR</sequence>
<keyword evidence="7" id="KW-0328">Glycosyltransferase</keyword>
<evidence type="ECO:0000256" key="14">
    <source>
        <dbReference type="ARBA" id="ARBA00023316"/>
    </source>
</evidence>
<comment type="caution">
    <text evidence="19">The sequence shown here is derived from an EMBL/GenBank/DDBJ whole genome shotgun (WGS) entry which is preliminary data.</text>
</comment>
<dbReference type="PANTHER" id="PTHR32282:SF11">
    <property type="entry name" value="PENICILLIN-BINDING PROTEIN 1B"/>
    <property type="match status" value="1"/>
</dbReference>
<comment type="catalytic activity">
    <reaction evidence="15">
        <text>Preferential cleavage: (Ac)2-L-Lys-D-Ala-|-D-Ala. Also transpeptidation of peptidyl-alanyl moieties that are N-acyl substituents of D-alanine.</text>
        <dbReference type="EC" id="3.4.16.4"/>
    </reaction>
</comment>
<evidence type="ECO:0000313" key="20">
    <source>
        <dbReference type="Proteomes" id="UP000034772"/>
    </source>
</evidence>
<evidence type="ECO:0000256" key="7">
    <source>
        <dbReference type="ARBA" id="ARBA00022676"/>
    </source>
</evidence>
<evidence type="ECO:0000256" key="6">
    <source>
        <dbReference type="ARBA" id="ARBA00022670"/>
    </source>
</evidence>
<evidence type="ECO:0000256" key="17">
    <source>
        <dbReference type="SAM" id="Phobius"/>
    </source>
</evidence>
<dbReference type="PANTHER" id="PTHR32282">
    <property type="entry name" value="BINDING PROTEIN TRANSPEPTIDASE, PUTATIVE-RELATED"/>
    <property type="match status" value="1"/>
</dbReference>
<accession>A0A0G1W8M3</accession>
<dbReference type="InterPro" id="IPR050396">
    <property type="entry name" value="Glycosyltr_51/Transpeptidase"/>
</dbReference>
<keyword evidence="14" id="KW-0961">Cell wall biogenesis/degradation</keyword>
<keyword evidence="17" id="KW-1133">Transmembrane helix</keyword>
<dbReference type="FunFam" id="1.10.3810.10:FF:000001">
    <property type="entry name" value="Penicillin-binding protein 1A"/>
    <property type="match status" value="1"/>
</dbReference>
<keyword evidence="5" id="KW-0121">Carboxypeptidase</keyword>